<dbReference type="PANTHER" id="PTHR43737">
    <property type="entry name" value="BLL7424 PROTEIN"/>
    <property type="match status" value="1"/>
</dbReference>
<sequence length="451" mass="49123">MKKVRTSKRNCEGTTRRDCLQYGLGALLGTGLVDSLRVRGESAKHGGGPVATAKRCILIWMDGGPSHFETFDPKPDAPAEFRGEFGEAKTSIPGVQFSEHMVKLAATLDDFSIIRSIRHNQGNHGAGNHYMMTGAPPRIPVGCGAFVSFHPSIGSVVAKELGKDNGLPPYFSMPRMSRSGGPNFLGAKYAPFVVGDNPNSDNFRVRDVALPKTLSELRFDSRTDLRSKIDRMVRLNEEAAADPVSAFDEYFEQGYNLVTSTHAQAAFDIAQEPDAVRDRYGRDSFGQRCLLARRLVEGGVPFVTVYDGGWDHHRNIFDALRKRLPSWDNSVATLIQDLKERGMLEDTLVVALGEFGRTPKISTLSGESTPGRDHWANAMSVLMAGGGTPGGTVVGATDRKGYSAVDAVKSPENFVSTIYHKLGIDPGKIVYTPEGRPTHLVSDSTPIRELI</sequence>
<gene>
    <name evidence="1" type="ORF">Fuma_01809</name>
</gene>
<dbReference type="AlphaFoldDB" id="A0A1P8WDR2"/>
<dbReference type="InterPro" id="IPR017850">
    <property type="entry name" value="Alkaline_phosphatase_core_sf"/>
</dbReference>
<organism evidence="1 2">
    <name type="scientific">Fuerstiella marisgermanici</name>
    <dbReference type="NCBI Taxonomy" id="1891926"/>
    <lineage>
        <taxon>Bacteria</taxon>
        <taxon>Pseudomonadati</taxon>
        <taxon>Planctomycetota</taxon>
        <taxon>Planctomycetia</taxon>
        <taxon>Planctomycetales</taxon>
        <taxon>Planctomycetaceae</taxon>
        <taxon>Fuerstiella</taxon>
    </lineage>
</organism>
<dbReference type="InterPro" id="IPR010869">
    <property type="entry name" value="DUF1501"/>
</dbReference>
<proteinExistence type="predicted"/>
<dbReference type="SUPFAM" id="SSF53649">
    <property type="entry name" value="Alkaline phosphatase-like"/>
    <property type="match status" value="1"/>
</dbReference>
<reference evidence="1 2" key="1">
    <citation type="journal article" date="2016" name="Front. Microbiol.">
        <title>Fuerstia marisgermanicae gen. nov., sp. nov., an Unusual Member of the Phylum Planctomycetes from the German Wadden Sea.</title>
        <authorList>
            <person name="Kohn T."/>
            <person name="Heuer A."/>
            <person name="Jogler M."/>
            <person name="Vollmers J."/>
            <person name="Boedeker C."/>
            <person name="Bunk B."/>
            <person name="Rast P."/>
            <person name="Borchert D."/>
            <person name="Glockner I."/>
            <person name="Freese H.M."/>
            <person name="Klenk H.P."/>
            <person name="Overmann J."/>
            <person name="Kaster A.K."/>
            <person name="Rohde M."/>
            <person name="Wiegand S."/>
            <person name="Jogler C."/>
        </authorList>
    </citation>
    <scope>NUCLEOTIDE SEQUENCE [LARGE SCALE GENOMIC DNA]</scope>
    <source>
        <strain evidence="1 2">NH11</strain>
    </source>
</reference>
<evidence type="ECO:0000313" key="1">
    <source>
        <dbReference type="EMBL" id="APZ92200.1"/>
    </source>
</evidence>
<dbReference type="Pfam" id="PF07394">
    <property type="entry name" value="DUF1501"/>
    <property type="match status" value="1"/>
</dbReference>
<dbReference type="KEGG" id="fmr:Fuma_01809"/>
<dbReference type="EMBL" id="CP017641">
    <property type="protein sequence ID" value="APZ92200.1"/>
    <property type="molecule type" value="Genomic_DNA"/>
</dbReference>
<evidence type="ECO:0000313" key="2">
    <source>
        <dbReference type="Proteomes" id="UP000187735"/>
    </source>
</evidence>
<accession>A0A1P8WDR2</accession>
<dbReference type="OrthoDB" id="127333at2"/>
<keyword evidence="2" id="KW-1185">Reference proteome</keyword>
<dbReference type="Proteomes" id="UP000187735">
    <property type="component" value="Chromosome"/>
</dbReference>
<dbReference type="PANTHER" id="PTHR43737:SF1">
    <property type="entry name" value="DUF1501 DOMAIN-CONTAINING PROTEIN"/>
    <property type="match status" value="1"/>
</dbReference>
<name>A0A1P8WDR2_9PLAN</name>
<dbReference type="RefSeq" id="WP_077023857.1">
    <property type="nucleotide sequence ID" value="NZ_CP017641.1"/>
</dbReference>
<protein>
    <recommendedName>
        <fullName evidence="3">DUF1501 domain-containing protein</fullName>
    </recommendedName>
</protein>
<dbReference type="STRING" id="1891926.Fuma_01809"/>
<evidence type="ECO:0008006" key="3">
    <source>
        <dbReference type="Google" id="ProtNLM"/>
    </source>
</evidence>